<dbReference type="SUPFAM" id="SSF54862">
    <property type="entry name" value="4Fe-4S ferredoxins"/>
    <property type="match status" value="1"/>
</dbReference>
<evidence type="ECO:0000256" key="5">
    <source>
        <dbReference type="ARBA" id="ARBA00023004"/>
    </source>
</evidence>
<keyword evidence="6" id="KW-0411">Iron-sulfur</keyword>
<dbReference type="Gene3D" id="3.30.70.20">
    <property type="match status" value="2"/>
</dbReference>
<evidence type="ECO:0000256" key="2">
    <source>
        <dbReference type="ARBA" id="ARBA00022485"/>
    </source>
</evidence>
<gene>
    <name evidence="8" type="ORF">BK798_01245</name>
</gene>
<keyword evidence="3" id="KW-0479">Metal-binding</keyword>
<dbReference type="Pfam" id="PF25160">
    <property type="entry name" value="LdpA_Fe-S-bd"/>
    <property type="match status" value="1"/>
</dbReference>
<dbReference type="EMBL" id="CP017803">
    <property type="protein sequence ID" value="ATZ59135.1"/>
    <property type="molecule type" value="Genomic_DNA"/>
</dbReference>
<keyword evidence="2" id="KW-0004">4Fe-4S</keyword>
<dbReference type="GeneID" id="78817188"/>
<feature type="domain" description="4Fe-4S ferredoxin-type" evidence="7">
    <location>
        <begin position="62"/>
        <end position="91"/>
    </location>
</feature>
<evidence type="ECO:0000313" key="8">
    <source>
        <dbReference type="EMBL" id="ATZ59135.1"/>
    </source>
</evidence>
<reference evidence="9" key="1">
    <citation type="submission" date="2016-10" db="EMBL/GenBank/DDBJ databases">
        <authorList>
            <person name="Kim B.-C."/>
            <person name="Jeong H."/>
        </authorList>
    </citation>
    <scope>NUCLEOTIDE SEQUENCE [LARGE SCALE GENOMIC DNA]</scope>
    <source>
        <strain evidence="9">KB11</strain>
    </source>
</reference>
<evidence type="ECO:0000313" key="9">
    <source>
        <dbReference type="Proteomes" id="UP000232133"/>
    </source>
</evidence>
<evidence type="ECO:0000256" key="4">
    <source>
        <dbReference type="ARBA" id="ARBA00022982"/>
    </source>
</evidence>
<dbReference type="Proteomes" id="UP000232133">
    <property type="component" value="Chromosome"/>
</dbReference>
<dbReference type="GO" id="GO:0016491">
    <property type="term" value="F:oxidoreductase activity"/>
    <property type="evidence" value="ECO:0007669"/>
    <property type="project" value="UniProtKB-ARBA"/>
</dbReference>
<evidence type="ECO:0000256" key="3">
    <source>
        <dbReference type="ARBA" id="ARBA00022723"/>
    </source>
</evidence>
<evidence type="ECO:0000256" key="6">
    <source>
        <dbReference type="ARBA" id="ARBA00023014"/>
    </source>
</evidence>
<protein>
    <submittedName>
        <fullName evidence="8">Ferredoxin</fullName>
    </submittedName>
</protein>
<proteinExistence type="predicted"/>
<organism evidence="8 9">
    <name type="scientific">Methanobrevibacter smithii</name>
    <dbReference type="NCBI Taxonomy" id="2173"/>
    <lineage>
        <taxon>Archaea</taxon>
        <taxon>Methanobacteriati</taxon>
        <taxon>Methanobacteriota</taxon>
        <taxon>Methanomada group</taxon>
        <taxon>Methanobacteria</taxon>
        <taxon>Methanobacteriales</taxon>
        <taxon>Methanobacteriaceae</taxon>
        <taxon>Methanobrevibacter</taxon>
    </lineage>
</organism>
<dbReference type="GO" id="GO:0046872">
    <property type="term" value="F:metal ion binding"/>
    <property type="evidence" value="ECO:0007669"/>
    <property type="project" value="UniProtKB-KW"/>
</dbReference>
<keyword evidence="4" id="KW-0249">Electron transport</keyword>
<dbReference type="PANTHER" id="PTHR42859">
    <property type="entry name" value="OXIDOREDUCTASE"/>
    <property type="match status" value="1"/>
</dbReference>
<keyword evidence="1" id="KW-0813">Transport</keyword>
<dbReference type="GO" id="GO:0051539">
    <property type="term" value="F:4 iron, 4 sulfur cluster binding"/>
    <property type="evidence" value="ECO:0007669"/>
    <property type="project" value="UniProtKB-KW"/>
</dbReference>
<dbReference type="PROSITE" id="PS00198">
    <property type="entry name" value="4FE4S_FER_1"/>
    <property type="match status" value="1"/>
</dbReference>
<dbReference type="PANTHER" id="PTHR42859:SF10">
    <property type="entry name" value="DIMETHYLSULFOXIDE REDUCTASE CHAIN B"/>
    <property type="match status" value="1"/>
</dbReference>
<feature type="domain" description="4Fe-4S ferredoxin-type" evidence="7">
    <location>
        <begin position="2"/>
        <end position="33"/>
    </location>
</feature>
<evidence type="ECO:0000259" key="7">
    <source>
        <dbReference type="PROSITE" id="PS51379"/>
    </source>
</evidence>
<sequence length="167" mass="17958">MEKIFVNRDACDGCNNCVNMCASIHSAPRIKIIEHDSAYYSLVCQHCENAPCVKICPTNAMTTDGVKTEDCIGCGLCSIICPFGAITIAESVAEKCDLCADREEGPACIKACTKRAISVIDPAKIKIKNQEKYLAKLAGEYDVGSTSGRGFVHFVTSAARARLALDE</sequence>
<dbReference type="OMA" id="DNCGDCV"/>
<dbReference type="InterPro" id="IPR017896">
    <property type="entry name" value="4Fe4S_Fe-S-bd"/>
</dbReference>
<dbReference type="InterPro" id="IPR057431">
    <property type="entry name" value="LdpA_Fe-S-bd"/>
</dbReference>
<dbReference type="RefSeq" id="WP_011953976.1">
    <property type="nucleotide sequence ID" value="NZ_AP025586.1"/>
</dbReference>
<dbReference type="InterPro" id="IPR017900">
    <property type="entry name" value="4Fe4S_Fe_S_CS"/>
</dbReference>
<evidence type="ECO:0000256" key="1">
    <source>
        <dbReference type="ARBA" id="ARBA00022448"/>
    </source>
</evidence>
<accession>A0A2H4U4U4</accession>
<name>A0A2H4U4U4_METSM</name>
<dbReference type="AlphaFoldDB" id="A0A2H4U4U4"/>
<keyword evidence="5" id="KW-0408">Iron</keyword>
<dbReference type="InterPro" id="IPR050294">
    <property type="entry name" value="RnfB_subfamily"/>
</dbReference>
<dbReference type="PROSITE" id="PS51379">
    <property type="entry name" value="4FE4S_FER_2"/>
    <property type="match status" value="2"/>
</dbReference>